<keyword evidence="5" id="KW-1185">Reference proteome</keyword>
<dbReference type="InterPro" id="IPR052639">
    <property type="entry name" value="TRAIP_ubiq-protein_ligase"/>
</dbReference>
<dbReference type="Gene3D" id="3.30.40.10">
    <property type="entry name" value="Zinc/RING finger domain, C3HC4 (zinc finger)"/>
    <property type="match status" value="1"/>
</dbReference>
<protein>
    <recommendedName>
        <fullName evidence="3">RING-type domain-containing protein</fullName>
    </recommendedName>
</protein>
<dbReference type="PANTHER" id="PTHR46569:SF1">
    <property type="entry name" value="E3 UBIQUITIN-PROTEIN LIGASE RFWD3-RELATED"/>
    <property type="match status" value="1"/>
</dbReference>
<evidence type="ECO:0000256" key="2">
    <source>
        <dbReference type="SAM" id="Coils"/>
    </source>
</evidence>
<organism evidence="4 5">
    <name type="scientific">Macrophomina phaseolina</name>
    <dbReference type="NCBI Taxonomy" id="35725"/>
    <lineage>
        <taxon>Eukaryota</taxon>
        <taxon>Fungi</taxon>
        <taxon>Dikarya</taxon>
        <taxon>Ascomycota</taxon>
        <taxon>Pezizomycotina</taxon>
        <taxon>Dothideomycetes</taxon>
        <taxon>Dothideomycetes incertae sedis</taxon>
        <taxon>Botryosphaeriales</taxon>
        <taxon>Botryosphaeriaceae</taxon>
        <taxon>Macrophomina</taxon>
    </lineage>
</organism>
<dbReference type="SUPFAM" id="SSF57850">
    <property type="entry name" value="RING/U-box"/>
    <property type="match status" value="1"/>
</dbReference>
<keyword evidence="1" id="KW-0863">Zinc-finger</keyword>
<keyword evidence="1" id="KW-0479">Metal-binding</keyword>
<gene>
    <name evidence="4" type="ORF">B0J12DRAFT_702356</name>
</gene>
<keyword evidence="2" id="KW-0175">Coiled coil</keyword>
<keyword evidence="1" id="KW-0862">Zinc</keyword>
<accession>A0ABQ8G2D1</accession>
<dbReference type="PROSITE" id="PS50089">
    <property type="entry name" value="ZF_RING_2"/>
    <property type="match status" value="1"/>
</dbReference>
<dbReference type="EMBL" id="JAGTJR010000025">
    <property type="protein sequence ID" value="KAH7042714.1"/>
    <property type="molecule type" value="Genomic_DNA"/>
</dbReference>
<feature type="domain" description="RING-type" evidence="3">
    <location>
        <begin position="35"/>
        <end position="85"/>
    </location>
</feature>
<dbReference type="Pfam" id="PF13639">
    <property type="entry name" value="zf-RING_2"/>
    <property type="match status" value="1"/>
</dbReference>
<evidence type="ECO:0000259" key="3">
    <source>
        <dbReference type="PROSITE" id="PS50089"/>
    </source>
</evidence>
<dbReference type="PANTHER" id="PTHR46569">
    <property type="entry name" value="E3 UBIQUITIN-PROTEIN LIGASE TRAIP"/>
    <property type="match status" value="1"/>
</dbReference>
<proteinExistence type="predicted"/>
<dbReference type="InterPro" id="IPR001841">
    <property type="entry name" value="Znf_RING"/>
</dbReference>
<sequence length="175" mass="21350">MPSRTEYLESLQQQQLAPNLLGTGREDEAGKEIQCGICMELLTFSDHVVSACGHVKHTFHYQCLLDWLSGTDIYHAYISSCPICRKELYDRSYPPRRTREDQEHEERMRELEAMRRELEARAREREQEQYERENRVGRYHPREVARRRREEVRQREQYWRDQDMARWMERFGPRN</sequence>
<dbReference type="SMART" id="SM00184">
    <property type="entry name" value="RING"/>
    <property type="match status" value="1"/>
</dbReference>
<feature type="coiled-coil region" evidence="2">
    <location>
        <begin position="101"/>
        <end position="131"/>
    </location>
</feature>
<reference evidence="4 5" key="1">
    <citation type="journal article" date="2021" name="Nat. Commun.">
        <title>Genetic determinants of endophytism in the Arabidopsis root mycobiome.</title>
        <authorList>
            <person name="Mesny F."/>
            <person name="Miyauchi S."/>
            <person name="Thiergart T."/>
            <person name="Pickel B."/>
            <person name="Atanasova L."/>
            <person name="Karlsson M."/>
            <person name="Huettel B."/>
            <person name="Barry K.W."/>
            <person name="Haridas S."/>
            <person name="Chen C."/>
            <person name="Bauer D."/>
            <person name="Andreopoulos W."/>
            <person name="Pangilinan J."/>
            <person name="LaButti K."/>
            <person name="Riley R."/>
            <person name="Lipzen A."/>
            <person name="Clum A."/>
            <person name="Drula E."/>
            <person name="Henrissat B."/>
            <person name="Kohler A."/>
            <person name="Grigoriev I.V."/>
            <person name="Martin F.M."/>
            <person name="Hacquard S."/>
        </authorList>
    </citation>
    <scope>NUCLEOTIDE SEQUENCE [LARGE SCALE GENOMIC DNA]</scope>
    <source>
        <strain evidence="4 5">MPI-SDFR-AT-0080</strain>
    </source>
</reference>
<dbReference type="Proteomes" id="UP000774617">
    <property type="component" value="Unassembled WGS sequence"/>
</dbReference>
<evidence type="ECO:0000313" key="4">
    <source>
        <dbReference type="EMBL" id="KAH7042714.1"/>
    </source>
</evidence>
<evidence type="ECO:0000256" key="1">
    <source>
        <dbReference type="PROSITE-ProRule" id="PRU00175"/>
    </source>
</evidence>
<name>A0ABQ8G2D1_9PEZI</name>
<evidence type="ECO:0000313" key="5">
    <source>
        <dbReference type="Proteomes" id="UP000774617"/>
    </source>
</evidence>
<comment type="caution">
    <text evidence="4">The sequence shown here is derived from an EMBL/GenBank/DDBJ whole genome shotgun (WGS) entry which is preliminary data.</text>
</comment>
<dbReference type="InterPro" id="IPR013083">
    <property type="entry name" value="Znf_RING/FYVE/PHD"/>
</dbReference>